<evidence type="ECO:0000256" key="1">
    <source>
        <dbReference type="SAM" id="MobiDB-lite"/>
    </source>
</evidence>
<organism evidence="2 3">
    <name type="scientific">Periweissella cryptocerci</name>
    <dbReference type="NCBI Taxonomy" id="2506420"/>
    <lineage>
        <taxon>Bacteria</taxon>
        <taxon>Bacillati</taxon>
        <taxon>Bacillota</taxon>
        <taxon>Bacilli</taxon>
        <taxon>Lactobacillales</taxon>
        <taxon>Lactobacillaceae</taxon>
        <taxon>Periweissella</taxon>
    </lineage>
</organism>
<sequence length="528" mass="60698">MRSLHDLSELENYIKEFPSAKVITDTPKALTADAKEATFRNRLYWIRRENELENFRNKSDSLFNAKLADEYQSMADDLWKEQTEWLLKNNEGGMVTLGNVTKQIPLQDYKRAQKDLQAFLNESWQTGKSKEFMAAYDLAHRNTELELMNIQLGKVMAKHGVNLDSMIQEKMIQNYANEVAMHAKTMGIKIPKIDEGMIKSLVQNKFVGQTFSDRLWNHQAELGNRLNAAMRDTLMRGLNITQARARLVPLLDKSVKNKLAAVDRLYNTEMQRVRARAAVNNAKDAGFKNMMWHAESGACEMCMPYDEHTFAIKTVETIDVSSPIIPQHPNCRCSWFGTNEDNPMDYSLAEDVVDSIDPKSRNSKGPKSNSGASKGYNGSRGKTPKYRNDRRELRTKFAADKAYEAKFKFLRNRFENGIGDGIETKIKMIKFNSKSFEHIFNRHEIAANSPKKITNIIETIKKPDFIMDSYDVENRMNKAFVKKIDGEYRLVLIDKKSNVLTSYTKTLRQMETQFKNKKGVVTHGTKDF</sequence>
<feature type="compositionally biased region" description="Polar residues" evidence="1">
    <location>
        <begin position="363"/>
        <end position="372"/>
    </location>
</feature>
<proteinExistence type="predicted"/>
<accession>A0A4P6YRU7</accession>
<gene>
    <name evidence="2" type="ORF">EQG49_02350</name>
</gene>
<protein>
    <recommendedName>
        <fullName evidence="4">Phage head morphogenesis domain-containing protein</fullName>
    </recommendedName>
</protein>
<evidence type="ECO:0000313" key="2">
    <source>
        <dbReference type="EMBL" id="QBO35388.1"/>
    </source>
</evidence>
<reference evidence="3" key="1">
    <citation type="submission" date="2019-03" db="EMBL/GenBank/DDBJ databases">
        <title>Weissella sp. 26KH-42 Genome sequencing.</title>
        <authorList>
            <person name="Heo J."/>
            <person name="Kim S.-J."/>
            <person name="Kim J.-S."/>
            <person name="Hong S.-B."/>
            <person name="Kwon S.-W."/>
        </authorList>
    </citation>
    <scope>NUCLEOTIDE SEQUENCE [LARGE SCALE GENOMIC DNA]</scope>
    <source>
        <strain evidence="3">26KH-42</strain>
    </source>
</reference>
<keyword evidence="3" id="KW-1185">Reference proteome</keyword>
<evidence type="ECO:0008006" key="4">
    <source>
        <dbReference type="Google" id="ProtNLM"/>
    </source>
</evidence>
<dbReference type="RefSeq" id="WP_133362468.1">
    <property type="nucleotide sequence ID" value="NZ_CP037940.1"/>
</dbReference>
<dbReference type="EMBL" id="CP037940">
    <property type="protein sequence ID" value="QBO35388.1"/>
    <property type="molecule type" value="Genomic_DNA"/>
</dbReference>
<dbReference type="AlphaFoldDB" id="A0A4P6YRU7"/>
<evidence type="ECO:0000313" key="3">
    <source>
        <dbReference type="Proteomes" id="UP000292886"/>
    </source>
</evidence>
<feature type="region of interest" description="Disordered" evidence="1">
    <location>
        <begin position="356"/>
        <end position="391"/>
    </location>
</feature>
<dbReference type="OrthoDB" id="9765386at2"/>
<name>A0A4P6YRU7_9LACO</name>
<dbReference type="Proteomes" id="UP000292886">
    <property type="component" value="Chromosome"/>
</dbReference>
<dbReference type="KEGG" id="wei:EQG49_02350"/>